<dbReference type="PANTHER" id="PTHR43327">
    <property type="entry name" value="STOMATIN-LIKE PROTEIN 2, MITOCHONDRIAL"/>
    <property type="match status" value="1"/>
</dbReference>
<evidence type="ECO:0000256" key="4">
    <source>
        <dbReference type="SAM" id="MobiDB-lite"/>
    </source>
</evidence>
<sequence length="300" mass="34099">MGGVLNKVVVAVPHQYSFIVERFGKFEKVLKPGLNFLIPLVQNVSYQHSLKEQSFQVKAQNAVTKDNVIMQTDGVLYLRVKDPVKCSYGAKDPINYMYILAQGVMRSEIGKLTLDQTFEEREKINNNILENLTQASEKWGIECLRYEIRDIKVSEAIRKVMNLEAESERRKRAEILKSEGKKTSQINIAEAIRKSHILEAEGRSSEIMLNAEAQVQRINYIATALQAQKELGQENQAAKYLLARQYIDSLGELAHPSKNLLLQNNLSDPQFMVNSSLDLLNQKQPENTTSSDNNTQDQQK</sequence>
<evidence type="ECO:0000313" key="7">
    <source>
        <dbReference type="Proteomes" id="UP000054937"/>
    </source>
</evidence>
<dbReference type="OrthoDB" id="434619at2759"/>
<dbReference type="SUPFAM" id="SSF117892">
    <property type="entry name" value="Band 7/SPFH domain"/>
    <property type="match status" value="1"/>
</dbReference>
<dbReference type="OMA" id="AENPIFA"/>
<keyword evidence="7" id="KW-1185">Reference proteome</keyword>
<dbReference type="Gene3D" id="3.30.479.30">
    <property type="entry name" value="Band 7 domain"/>
    <property type="match status" value="1"/>
</dbReference>
<proteinExistence type="inferred from homology"/>
<dbReference type="InterPro" id="IPR001107">
    <property type="entry name" value="Band_7"/>
</dbReference>
<comment type="caution">
    <text evidence="6">The sequence shown here is derived from an EMBL/GenBank/DDBJ whole genome shotgun (WGS) entry which is preliminary data.</text>
</comment>
<comment type="subcellular location">
    <subcellularLocation>
        <location evidence="1">Mitochondrion</location>
    </subcellularLocation>
</comment>
<gene>
    <name evidence="6" type="ORF">PPERSA_10577</name>
</gene>
<evidence type="ECO:0000259" key="5">
    <source>
        <dbReference type="SMART" id="SM00244"/>
    </source>
</evidence>
<feature type="domain" description="Band 7" evidence="5">
    <location>
        <begin position="7"/>
        <end position="165"/>
    </location>
</feature>
<evidence type="ECO:0000256" key="1">
    <source>
        <dbReference type="ARBA" id="ARBA00004173"/>
    </source>
</evidence>
<evidence type="ECO:0000313" key="6">
    <source>
        <dbReference type="EMBL" id="KRW98806.1"/>
    </source>
</evidence>
<dbReference type="FunCoup" id="A0A0V0Q9F6">
    <property type="interactions" value="466"/>
</dbReference>
<dbReference type="PRINTS" id="PR00721">
    <property type="entry name" value="STOMATIN"/>
</dbReference>
<dbReference type="SMART" id="SM00244">
    <property type="entry name" value="PHB"/>
    <property type="match status" value="1"/>
</dbReference>
<dbReference type="GO" id="GO:0005739">
    <property type="term" value="C:mitochondrion"/>
    <property type="evidence" value="ECO:0007669"/>
    <property type="project" value="UniProtKB-SubCell"/>
</dbReference>
<dbReference type="GO" id="GO:0007005">
    <property type="term" value="P:mitochondrion organization"/>
    <property type="evidence" value="ECO:0007669"/>
    <property type="project" value="TreeGrafter"/>
</dbReference>
<protein>
    <recommendedName>
        <fullName evidence="5">Band 7 domain-containing protein</fullName>
    </recommendedName>
</protein>
<dbReference type="PANTHER" id="PTHR43327:SF10">
    <property type="entry name" value="STOMATIN-LIKE PROTEIN 2, MITOCHONDRIAL"/>
    <property type="match status" value="1"/>
</dbReference>
<dbReference type="GO" id="GO:0005886">
    <property type="term" value="C:plasma membrane"/>
    <property type="evidence" value="ECO:0007669"/>
    <property type="project" value="UniProtKB-ARBA"/>
</dbReference>
<evidence type="ECO:0000256" key="3">
    <source>
        <dbReference type="ARBA" id="ARBA00023128"/>
    </source>
</evidence>
<dbReference type="Proteomes" id="UP000054937">
    <property type="component" value="Unassembled WGS sequence"/>
</dbReference>
<comment type="similarity">
    <text evidence="2">Belongs to the band 7/mec-2 family.</text>
</comment>
<organism evidence="6 7">
    <name type="scientific">Pseudocohnilembus persalinus</name>
    <name type="common">Ciliate</name>
    <dbReference type="NCBI Taxonomy" id="266149"/>
    <lineage>
        <taxon>Eukaryota</taxon>
        <taxon>Sar</taxon>
        <taxon>Alveolata</taxon>
        <taxon>Ciliophora</taxon>
        <taxon>Intramacronucleata</taxon>
        <taxon>Oligohymenophorea</taxon>
        <taxon>Scuticociliatia</taxon>
        <taxon>Philasterida</taxon>
        <taxon>Pseudocohnilembidae</taxon>
        <taxon>Pseudocohnilembus</taxon>
    </lineage>
</organism>
<dbReference type="FunFam" id="3.30.479.30:FF:000004">
    <property type="entry name" value="Putative membrane protease family, stomatin"/>
    <property type="match status" value="1"/>
</dbReference>
<dbReference type="InParanoid" id="A0A0V0Q9F6"/>
<dbReference type="Pfam" id="PF16200">
    <property type="entry name" value="Band_7_C"/>
    <property type="match status" value="1"/>
</dbReference>
<name>A0A0V0Q9F6_PSEPJ</name>
<keyword evidence="3" id="KW-0496">Mitochondrion</keyword>
<accession>A0A0V0Q9F6</accession>
<dbReference type="InterPro" id="IPR050710">
    <property type="entry name" value="Band7/mec-2_domain"/>
</dbReference>
<dbReference type="CDD" id="cd08829">
    <property type="entry name" value="SPFH_paraslipin"/>
    <property type="match status" value="1"/>
</dbReference>
<dbReference type="InterPro" id="IPR001972">
    <property type="entry name" value="Stomatin_HflK_fam"/>
</dbReference>
<dbReference type="InterPro" id="IPR036013">
    <property type="entry name" value="Band_7/SPFH_dom_sf"/>
</dbReference>
<dbReference type="InterPro" id="IPR032435">
    <property type="entry name" value="STML2-like_C"/>
</dbReference>
<feature type="region of interest" description="Disordered" evidence="4">
    <location>
        <begin position="280"/>
        <end position="300"/>
    </location>
</feature>
<reference evidence="6 7" key="1">
    <citation type="journal article" date="2015" name="Sci. Rep.">
        <title>Genome of the facultative scuticociliatosis pathogen Pseudocohnilembus persalinus provides insight into its virulence through horizontal gene transfer.</title>
        <authorList>
            <person name="Xiong J."/>
            <person name="Wang G."/>
            <person name="Cheng J."/>
            <person name="Tian M."/>
            <person name="Pan X."/>
            <person name="Warren A."/>
            <person name="Jiang C."/>
            <person name="Yuan D."/>
            <person name="Miao W."/>
        </authorList>
    </citation>
    <scope>NUCLEOTIDE SEQUENCE [LARGE SCALE GENOMIC DNA]</scope>
    <source>
        <strain evidence="6">36N120E</strain>
    </source>
</reference>
<dbReference type="GO" id="GO:0098552">
    <property type="term" value="C:side of membrane"/>
    <property type="evidence" value="ECO:0007669"/>
    <property type="project" value="UniProtKB-ARBA"/>
</dbReference>
<dbReference type="Pfam" id="PF01145">
    <property type="entry name" value="Band_7"/>
    <property type="match status" value="1"/>
</dbReference>
<dbReference type="AlphaFoldDB" id="A0A0V0Q9F6"/>
<dbReference type="EMBL" id="LDAU01000229">
    <property type="protein sequence ID" value="KRW98806.1"/>
    <property type="molecule type" value="Genomic_DNA"/>
</dbReference>
<evidence type="ECO:0000256" key="2">
    <source>
        <dbReference type="ARBA" id="ARBA00008164"/>
    </source>
</evidence>